<accession>A0A1H3LZT4</accession>
<dbReference type="RefSeq" id="WP_091727216.1">
    <property type="nucleotide sequence ID" value="NZ_FNQE01000005.1"/>
</dbReference>
<reference evidence="3 4" key="1">
    <citation type="submission" date="2016-10" db="EMBL/GenBank/DDBJ databases">
        <authorList>
            <person name="de Groot N.N."/>
        </authorList>
    </citation>
    <scope>NUCLEOTIDE SEQUENCE [LARGE SCALE GENOMIC DNA]</scope>
    <source>
        <strain evidence="3 4">DSM 21650</strain>
    </source>
</reference>
<proteinExistence type="predicted"/>
<organism evidence="3 4">
    <name type="scientific">Proteiniborus ethanoligenes</name>
    <dbReference type="NCBI Taxonomy" id="415015"/>
    <lineage>
        <taxon>Bacteria</taxon>
        <taxon>Bacillati</taxon>
        <taxon>Bacillota</taxon>
        <taxon>Clostridia</taxon>
        <taxon>Eubacteriales</taxon>
        <taxon>Proteiniborus</taxon>
    </lineage>
</organism>
<dbReference type="Pfam" id="PF00395">
    <property type="entry name" value="SLH"/>
    <property type="match status" value="2"/>
</dbReference>
<dbReference type="InterPro" id="IPR001119">
    <property type="entry name" value="SLH_dom"/>
</dbReference>
<feature type="domain" description="SLH" evidence="2">
    <location>
        <begin position="58"/>
        <end position="121"/>
    </location>
</feature>
<evidence type="ECO:0000313" key="3">
    <source>
        <dbReference type="EMBL" id="SDY69833.1"/>
    </source>
</evidence>
<dbReference type="EMBL" id="FNQE01000005">
    <property type="protein sequence ID" value="SDY69833.1"/>
    <property type="molecule type" value="Genomic_DNA"/>
</dbReference>
<protein>
    <submittedName>
        <fullName evidence="3">S-layer homology domain-containing protein</fullName>
    </submittedName>
</protein>
<sequence>MKKYPFKKNIKGTLALKACPLALIFAIVFTIVFGNTALGQSYEDIPQLQGIQSYKALYDNISFTDTKNHWGEDSINRASALSITRGLGEKRFNPNGTISREEAIAIIIRLMGMESDAQLLGQSMIDNRDTGGAKILQTGDYWGDGYIRLASNLGIITPDEKRVIETLTERERTTLEDNLSNRMSAYEDNESYTAAQINNIRNQLRTKLEKSYTWKKPVSREQVAVWVARAEGLVPITGTAQQMIYNLKDWNDIKTENLPLIEGILQKGLMKGTDQGRFLPKDSLTRAQMTTIIDNLHIGGLERQGYNIKTGIVDRIDKSTQSMDGATNLRTVFLVKNDDGTFSALIAQESNKEENSRGFIAYKDRKLGFPSAISEKDYIRYYINPQGEVVLVETLSNTSIEVEGYLQDINHSKDTITIKDYYDRSHSFKIASGANVTVNGLYAKLEDLLYGQELTLKIANGNVVYIDGYIDTGEEGYIHPGERIVIGKVLYIDRQNGKITLLEDNKQGEYVIDSFTPVIKNNSNVGINSIREGDLIRLEFDEYNGSMPIKAYIAYPDRQLANLYKAQIVGYNPTRNEIILEKLSYYDNTQWKNSSQDTKLPLSSDSSIYINGRNISKELLKSYLGREAYIATNDNFGKEEAMKVVFKTGYENKYYNSIQEIAFGEGKLKVDYNEMYFDESTIIIKDGRLIHPYNLKTDDNVFVISHGTGTHTASLISIEGISVDTGLVVYRGRIDDIMQYGLELYGIDIIEGTEKYTTRRKTFNISEDTKIIDTRDDEVLEVTVEAFTNSRFLKDRYRWDEENYIREYAYAVAYGDMVLAIDIIDRDKEGQVISGANIKDIDRMDEIITLKDIRDWNDFRESWNINRAEINLDVSEAIFIKNGRPATLNDIRTSDSLYIIRRNDFGYIVICR</sequence>
<dbReference type="AlphaFoldDB" id="A0A1H3LZT4"/>
<dbReference type="Proteomes" id="UP000198625">
    <property type="component" value="Unassembled WGS sequence"/>
</dbReference>
<evidence type="ECO:0000259" key="2">
    <source>
        <dbReference type="PROSITE" id="PS51272"/>
    </source>
</evidence>
<dbReference type="STRING" id="415015.SAMN05660462_00673"/>
<dbReference type="OrthoDB" id="1703838at2"/>
<keyword evidence="4" id="KW-1185">Reference proteome</keyword>
<evidence type="ECO:0000256" key="1">
    <source>
        <dbReference type="ARBA" id="ARBA00022737"/>
    </source>
</evidence>
<evidence type="ECO:0000313" key="4">
    <source>
        <dbReference type="Proteomes" id="UP000198625"/>
    </source>
</evidence>
<name>A0A1H3LZT4_9FIRM</name>
<feature type="domain" description="SLH" evidence="2">
    <location>
        <begin position="244"/>
        <end position="307"/>
    </location>
</feature>
<dbReference type="PROSITE" id="PS51272">
    <property type="entry name" value="SLH"/>
    <property type="match status" value="2"/>
</dbReference>
<gene>
    <name evidence="3" type="ORF">SAMN05660462_00673</name>
</gene>
<keyword evidence="1" id="KW-0677">Repeat</keyword>